<name>A0AAN7I128_9FUNG</name>
<sequence length="60" mass="6974">MADLSSQINLITTKLSEQLNALEQEYQRWSDYKTDYDALENQLKTLPDNTTKSAMVYQLT</sequence>
<dbReference type="Proteomes" id="UP001304243">
    <property type="component" value="Unassembled WGS sequence"/>
</dbReference>
<dbReference type="GeneID" id="89944043"/>
<protein>
    <submittedName>
        <fullName evidence="1">Uncharacterized protein</fullName>
    </submittedName>
</protein>
<comment type="caution">
    <text evidence="1">The sequence shown here is derived from an EMBL/GenBank/DDBJ whole genome shotgun (WGS) entry which is preliminary data.</text>
</comment>
<dbReference type="AlphaFoldDB" id="A0AAN7I128"/>
<organism evidence="1 2">
    <name type="scientific">Mucor velutinosus</name>
    <dbReference type="NCBI Taxonomy" id="708070"/>
    <lineage>
        <taxon>Eukaryota</taxon>
        <taxon>Fungi</taxon>
        <taxon>Fungi incertae sedis</taxon>
        <taxon>Mucoromycota</taxon>
        <taxon>Mucoromycotina</taxon>
        <taxon>Mucoromycetes</taxon>
        <taxon>Mucorales</taxon>
        <taxon>Mucorineae</taxon>
        <taxon>Mucoraceae</taxon>
        <taxon>Mucor</taxon>
    </lineage>
</organism>
<gene>
    <name evidence="1" type="ORF">ATC70_000341</name>
</gene>
<reference evidence="1 2" key="1">
    <citation type="submission" date="2022-11" db="EMBL/GenBank/DDBJ databases">
        <title>Mucor velutinosus strain NIH1002 WGS.</title>
        <authorList>
            <person name="Subramanian P."/>
            <person name="Mullikin J.C."/>
            <person name="Segre J.A."/>
            <person name="Zelazny A.M."/>
        </authorList>
    </citation>
    <scope>NUCLEOTIDE SEQUENCE [LARGE SCALE GENOMIC DNA]</scope>
    <source>
        <strain evidence="1 2">NIH1002</strain>
    </source>
</reference>
<evidence type="ECO:0000313" key="2">
    <source>
        <dbReference type="Proteomes" id="UP001304243"/>
    </source>
</evidence>
<dbReference type="EMBL" id="JASEJX010000013">
    <property type="protein sequence ID" value="KAK4517013.1"/>
    <property type="molecule type" value="Genomic_DNA"/>
</dbReference>
<dbReference type="InterPro" id="IPR009053">
    <property type="entry name" value="Prefoldin"/>
</dbReference>
<dbReference type="RefSeq" id="XP_064683679.1">
    <property type="nucleotide sequence ID" value="XM_064819759.1"/>
</dbReference>
<keyword evidence="2" id="KW-1185">Reference proteome</keyword>
<dbReference type="Gene3D" id="1.10.287.370">
    <property type="match status" value="1"/>
</dbReference>
<evidence type="ECO:0000313" key="1">
    <source>
        <dbReference type="EMBL" id="KAK4517013.1"/>
    </source>
</evidence>
<accession>A0AAN7I128</accession>
<proteinExistence type="predicted"/>